<evidence type="ECO:0008006" key="7">
    <source>
        <dbReference type="Google" id="ProtNLM"/>
    </source>
</evidence>
<evidence type="ECO:0000256" key="2">
    <source>
        <dbReference type="ARBA" id="ARBA00008044"/>
    </source>
</evidence>
<dbReference type="EMBL" id="SDMP01000006">
    <property type="protein sequence ID" value="RYR55776.1"/>
    <property type="molecule type" value="Genomic_DNA"/>
</dbReference>
<sequence length="499" mass="56715">MNPRSYTETLMRAVEDGGGMEDEEMVVPTAESGSRGSNASSSEECPFRLLRDAKASAESIVAEMLSIKRDGKPKSLLRELISQMLLQFLNLRQINRSILVEEERVRSETESAKVPLESTTLQLHNLMYEKSYYVKAIKACKELTTKYPDIELVSEEEFFRDAPEEVKGCVLSNHSAHDLMLKRLNFELSQRKKLCKLHEKLEQKKKTLSETIAKRKKFLSTLPSNFKPLKKASLPVQNQLGLEHTKKIKRHHSAELLPQPLYVIFSQLSAQKEAFGEAIDLEIIGSVKDAQALAHHQALKDNGISTGSELEDDEHNEDAQRPGKRLRRVQDRESLDQAGIFEVHPLQIVLHVYDNEVSELKSAKLITLKFEYILQLNIICVGTEESNNGPENDILCNLFPDDTGCELPHQSAKLFVGDSIMFIRDRTSRPYKWAQHLAGINFLPEVSPLLLMSRETQENSDAAKDEDVISGFLPNRQHIRVHTILQRIRSRRKTQLALS</sequence>
<dbReference type="GO" id="GO:0000445">
    <property type="term" value="C:THO complex part of transcription export complex"/>
    <property type="evidence" value="ECO:0007669"/>
    <property type="project" value="TreeGrafter"/>
</dbReference>
<keyword evidence="3" id="KW-0539">Nucleus</keyword>
<dbReference type="GO" id="GO:0006406">
    <property type="term" value="P:mRNA export from nucleus"/>
    <property type="evidence" value="ECO:0007669"/>
    <property type="project" value="TreeGrafter"/>
</dbReference>
<dbReference type="InterPro" id="IPR019163">
    <property type="entry name" value="THO_Thoc5"/>
</dbReference>
<dbReference type="AlphaFoldDB" id="A0A445CXW2"/>
<evidence type="ECO:0000256" key="3">
    <source>
        <dbReference type="ARBA" id="ARBA00023242"/>
    </source>
</evidence>
<keyword evidence="6" id="KW-1185">Reference proteome</keyword>
<evidence type="ECO:0000313" key="6">
    <source>
        <dbReference type="Proteomes" id="UP000289738"/>
    </source>
</evidence>
<reference evidence="5 6" key="1">
    <citation type="submission" date="2019-01" db="EMBL/GenBank/DDBJ databases">
        <title>Sequencing of cultivated peanut Arachis hypogaea provides insights into genome evolution and oil improvement.</title>
        <authorList>
            <person name="Chen X."/>
        </authorList>
    </citation>
    <scope>NUCLEOTIDE SEQUENCE [LARGE SCALE GENOMIC DNA]</scope>
    <source>
        <strain evidence="6">cv. Fuhuasheng</strain>
        <tissue evidence="5">Leaves</tissue>
    </source>
</reference>
<dbReference type="Pfam" id="PF09766">
    <property type="entry name" value="FmiP_Thoc5"/>
    <property type="match status" value="1"/>
</dbReference>
<gene>
    <name evidence="5" type="ORF">Ahy_A06g030947</name>
</gene>
<comment type="similarity">
    <text evidence="2">Belongs to the THOC5 family.</text>
</comment>
<proteinExistence type="inferred from homology"/>
<evidence type="ECO:0000256" key="1">
    <source>
        <dbReference type="ARBA" id="ARBA00004123"/>
    </source>
</evidence>
<organism evidence="5 6">
    <name type="scientific">Arachis hypogaea</name>
    <name type="common">Peanut</name>
    <dbReference type="NCBI Taxonomy" id="3818"/>
    <lineage>
        <taxon>Eukaryota</taxon>
        <taxon>Viridiplantae</taxon>
        <taxon>Streptophyta</taxon>
        <taxon>Embryophyta</taxon>
        <taxon>Tracheophyta</taxon>
        <taxon>Spermatophyta</taxon>
        <taxon>Magnoliopsida</taxon>
        <taxon>eudicotyledons</taxon>
        <taxon>Gunneridae</taxon>
        <taxon>Pentapetalae</taxon>
        <taxon>rosids</taxon>
        <taxon>fabids</taxon>
        <taxon>Fabales</taxon>
        <taxon>Fabaceae</taxon>
        <taxon>Papilionoideae</taxon>
        <taxon>50 kb inversion clade</taxon>
        <taxon>dalbergioids sensu lato</taxon>
        <taxon>Dalbergieae</taxon>
        <taxon>Pterocarpus clade</taxon>
        <taxon>Arachis</taxon>
    </lineage>
</organism>
<dbReference type="GO" id="GO:0003729">
    <property type="term" value="F:mRNA binding"/>
    <property type="evidence" value="ECO:0007669"/>
    <property type="project" value="TreeGrafter"/>
</dbReference>
<comment type="caution">
    <text evidence="5">The sequence shown here is derived from an EMBL/GenBank/DDBJ whole genome shotgun (WGS) entry which is preliminary data.</text>
</comment>
<feature type="region of interest" description="Disordered" evidence="4">
    <location>
        <begin position="303"/>
        <end position="329"/>
    </location>
</feature>
<dbReference type="Proteomes" id="UP000289738">
    <property type="component" value="Chromosome A06"/>
</dbReference>
<dbReference type="PANTHER" id="PTHR13375">
    <property type="entry name" value="FMS INTERACTING PROTEIN"/>
    <property type="match status" value="1"/>
</dbReference>
<protein>
    <recommendedName>
        <fullName evidence="7">THO complex subunit 5B</fullName>
    </recommendedName>
</protein>
<comment type="subcellular location">
    <subcellularLocation>
        <location evidence="1">Nucleus</location>
    </subcellularLocation>
</comment>
<accession>A0A445CXW2</accession>
<name>A0A445CXW2_ARAHY</name>
<dbReference type="PANTHER" id="PTHR13375:SF3">
    <property type="entry name" value="THO COMPLEX SUBUNIT 5 HOMOLOG"/>
    <property type="match status" value="1"/>
</dbReference>
<dbReference type="STRING" id="3818.A0A445CXW2"/>
<evidence type="ECO:0000313" key="5">
    <source>
        <dbReference type="EMBL" id="RYR55776.1"/>
    </source>
</evidence>
<evidence type="ECO:0000256" key="4">
    <source>
        <dbReference type="SAM" id="MobiDB-lite"/>
    </source>
</evidence>